<evidence type="ECO:0000256" key="4">
    <source>
        <dbReference type="ARBA" id="ARBA00022806"/>
    </source>
</evidence>
<gene>
    <name evidence="11" type="ORF">CONPUDRAFT_146517</name>
</gene>
<dbReference type="AlphaFoldDB" id="A0A5M3MDP2"/>
<dbReference type="InterPro" id="IPR027417">
    <property type="entry name" value="P-loop_NTPase"/>
</dbReference>
<sequence>MRSFICFVLALMLAGQALAQLSIDIGGSFGNITADQFLTNIANAPFTDCEPSCNNATSMIGNCADNNVCLCGYGTVSAIQGCQQCLFDVEITNFIESPDARVGTPALTETAYGAACSTVNQTIPTSYLTVALPSNWDGPVGVHLNIAGTAIAVGVGAMLGGSALFILVDMVIELEQRTWIAIAVSKLAPARCTAVRQTLIAARSRPKSTRSQLLLSPCLPGKTKKLNTPYRRQASTFIGIRTYFTQLARNKPPGTASPLHSSSRFYSTPATSTTVPLSRDPSLEPSYTPPRWDWRQRATSRITKKLPDPPAGVPRNHIKRVPPPLHNVQPYQPYFTEIQAYASRFCPLLDAEQYEAEAVLRERLASWSVAKLAQEGYCLTDLSAYWLEKLFFGKPVLSFHKGPGIDLPEHRFEKGTQVLLSKYDPLKEEPRRGRVVDSTMTQLRVSFEDKFEVTNDELWRLDVGQSSIVFDRMRTAISHFHRDPSVQVAESSQMPDREFILQGTCLRDILLRTFSPEEASPHDPLQSPDDTNYVDHDTLEHDSRETQDHGGVWRDDMRIMSWAKRYSKKNPIVMPGDPVFDGLNATQIRAIAMMVGEKISLVQGPPGTGKTKTIIEAVKLLKVEFEVPQPILVATYTNVAVDNLVEGLLKAGLKPLRVGFGGKVNASLHDCTLDAKMEKHRHKPVVDKLLAEQERINQHIAELNKRLRERQRDPKIRDNARNQAIIENLRNALVVSERRLGIVRGKLHVLHNDMLRDITAQADVICTTCISSVNSALSVIDFPVVFLDEASMSTEPASLIPLMRGSQHVALIGDHKQLPPVIVSYEADLKGLGISLFERLTEEGVVPSIMLDVQYRMHPALSYFPSLEFYNLSLQDGTVDSGGNVSPLLLPPLSAHLPVDESTGNRPSIVFMDHAGSETLKDRSRVNYDEANIVCSIIEDLLLRNEHMRGDDIGIIAPYAAQISLLTRLLNTDAKYARRFAATLGDRRVRELSKVEVRTVDGFEGRQKDVIIFSTVRNNPAGHVGFLADRRRLNVGLTRAKRGLFVVGSISTLKQSKSFTRGMAANPGGQTSKGVESWRRYAAYLVGQQRVLHLTGTNLHRVLYGSAGRREVY</sequence>
<accession>A0A5M3MDP2</accession>
<evidence type="ECO:0000256" key="8">
    <source>
        <dbReference type="SAM" id="SignalP"/>
    </source>
</evidence>
<dbReference type="Pfam" id="PF13086">
    <property type="entry name" value="AAA_11"/>
    <property type="match status" value="1"/>
</dbReference>
<feature type="domain" description="DNA2/NAM7 helicase-like C-terminal" evidence="10">
    <location>
        <begin position="833"/>
        <end position="1049"/>
    </location>
</feature>
<dbReference type="GO" id="GO:0016787">
    <property type="term" value="F:hydrolase activity"/>
    <property type="evidence" value="ECO:0007669"/>
    <property type="project" value="UniProtKB-KW"/>
</dbReference>
<dbReference type="InterPro" id="IPR041677">
    <property type="entry name" value="DNA2/NAM7_AAA_11"/>
</dbReference>
<feature type="coiled-coil region" evidence="6">
    <location>
        <begin position="686"/>
        <end position="713"/>
    </location>
</feature>
<feature type="region of interest" description="Disordered" evidence="7">
    <location>
        <begin position="517"/>
        <end position="536"/>
    </location>
</feature>
<evidence type="ECO:0000256" key="2">
    <source>
        <dbReference type="ARBA" id="ARBA00022741"/>
    </source>
</evidence>
<evidence type="ECO:0000256" key="1">
    <source>
        <dbReference type="ARBA" id="ARBA00007913"/>
    </source>
</evidence>
<evidence type="ECO:0000256" key="3">
    <source>
        <dbReference type="ARBA" id="ARBA00022801"/>
    </source>
</evidence>
<dbReference type="InterPro" id="IPR047187">
    <property type="entry name" value="SF1_C_Upf1"/>
</dbReference>
<dbReference type="PANTHER" id="PTHR10887">
    <property type="entry name" value="DNA2/NAM7 HELICASE FAMILY"/>
    <property type="match status" value="1"/>
</dbReference>
<reference evidence="12" key="1">
    <citation type="journal article" date="2012" name="Science">
        <title>The Paleozoic origin of enzymatic lignin decomposition reconstructed from 31 fungal genomes.</title>
        <authorList>
            <person name="Floudas D."/>
            <person name="Binder M."/>
            <person name="Riley R."/>
            <person name="Barry K."/>
            <person name="Blanchette R.A."/>
            <person name="Henrissat B."/>
            <person name="Martinez A.T."/>
            <person name="Otillar R."/>
            <person name="Spatafora J.W."/>
            <person name="Yadav J.S."/>
            <person name="Aerts A."/>
            <person name="Benoit I."/>
            <person name="Boyd A."/>
            <person name="Carlson A."/>
            <person name="Copeland A."/>
            <person name="Coutinho P.M."/>
            <person name="de Vries R.P."/>
            <person name="Ferreira P."/>
            <person name="Findley K."/>
            <person name="Foster B."/>
            <person name="Gaskell J."/>
            <person name="Glotzer D."/>
            <person name="Gorecki P."/>
            <person name="Heitman J."/>
            <person name="Hesse C."/>
            <person name="Hori C."/>
            <person name="Igarashi K."/>
            <person name="Jurgens J.A."/>
            <person name="Kallen N."/>
            <person name="Kersten P."/>
            <person name="Kohler A."/>
            <person name="Kuees U."/>
            <person name="Kumar T.K.A."/>
            <person name="Kuo A."/>
            <person name="LaButti K."/>
            <person name="Larrondo L.F."/>
            <person name="Lindquist E."/>
            <person name="Ling A."/>
            <person name="Lombard V."/>
            <person name="Lucas S."/>
            <person name="Lundell T."/>
            <person name="Martin R."/>
            <person name="McLaughlin D.J."/>
            <person name="Morgenstern I."/>
            <person name="Morin E."/>
            <person name="Murat C."/>
            <person name="Nagy L.G."/>
            <person name="Nolan M."/>
            <person name="Ohm R.A."/>
            <person name="Patyshakuliyeva A."/>
            <person name="Rokas A."/>
            <person name="Ruiz-Duenas F.J."/>
            <person name="Sabat G."/>
            <person name="Salamov A."/>
            <person name="Samejima M."/>
            <person name="Schmutz J."/>
            <person name="Slot J.C."/>
            <person name="St John F."/>
            <person name="Stenlid J."/>
            <person name="Sun H."/>
            <person name="Sun S."/>
            <person name="Syed K."/>
            <person name="Tsang A."/>
            <person name="Wiebenga A."/>
            <person name="Young D."/>
            <person name="Pisabarro A."/>
            <person name="Eastwood D.C."/>
            <person name="Martin F."/>
            <person name="Cullen D."/>
            <person name="Grigoriev I.V."/>
            <person name="Hibbett D.S."/>
        </authorList>
    </citation>
    <scope>NUCLEOTIDE SEQUENCE [LARGE SCALE GENOMIC DNA]</scope>
    <source>
        <strain evidence="12">RWD-64-598 SS2</strain>
    </source>
</reference>
<organism evidence="11 12">
    <name type="scientific">Coniophora puteana (strain RWD-64-598)</name>
    <name type="common">Brown rot fungus</name>
    <dbReference type="NCBI Taxonomy" id="741705"/>
    <lineage>
        <taxon>Eukaryota</taxon>
        <taxon>Fungi</taxon>
        <taxon>Dikarya</taxon>
        <taxon>Basidiomycota</taxon>
        <taxon>Agaricomycotina</taxon>
        <taxon>Agaricomycetes</taxon>
        <taxon>Agaricomycetidae</taxon>
        <taxon>Boletales</taxon>
        <taxon>Coniophorineae</taxon>
        <taxon>Coniophoraceae</taxon>
        <taxon>Coniophora</taxon>
    </lineage>
</organism>
<dbReference type="KEGG" id="cput:CONPUDRAFT_146517"/>
<dbReference type="FunFam" id="3.40.50.300:FF:000326">
    <property type="entry name" value="P-loop containing nucleoside triphosphate hydrolase"/>
    <property type="match status" value="1"/>
</dbReference>
<dbReference type="GO" id="GO:0005694">
    <property type="term" value="C:chromosome"/>
    <property type="evidence" value="ECO:0007669"/>
    <property type="project" value="UniProtKB-ARBA"/>
</dbReference>
<evidence type="ECO:0000259" key="9">
    <source>
        <dbReference type="Pfam" id="PF13086"/>
    </source>
</evidence>
<protein>
    <submittedName>
        <fullName evidence="11">P-loop containing nucleoside triphosphate hydrolase protein</fullName>
    </submittedName>
</protein>
<keyword evidence="5" id="KW-0067">ATP-binding</keyword>
<dbReference type="CDD" id="cd18808">
    <property type="entry name" value="SF1_C_Upf1"/>
    <property type="match status" value="1"/>
</dbReference>
<dbReference type="PANTHER" id="PTHR10887:SF517">
    <property type="entry name" value="RNA HELICASE NONSENSE MRNA REDUCING FACTOR"/>
    <property type="match status" value="1"/>
</dbReference>
<keyword evidence="4" id="KW-0347">Helicase</keyword>
<dbReference type="OrthoDB" id="6513042at2759"/>
<dbReference type="GO" id="GO:0003724">
    <property type="term" value="F:RNA helicase activity"/>
    <property type="evidence" value="ECO:0007669"/>
    <property type="project" value="TreeGrafter"/>
</dbReference>
<dbReference type="OMA" id="CISASQI"/>
<dbReference type="Gene3D" id="3.40.50.300">
    <property type="entry name" value="P-loop containing nucleotide triphosphate hydrolases"/>
    <property type="match status" value="2"/>
</dbReference>
<keyword evidence="12" id="KW-1185">Reference proteome</keyword>
<dbReference type="Proteomes" id="UP000053558">
    <property type="component" value="Unassembled WGS sequence"/>
</dbReference>
<dbReference type="GO" id="GO:0005737">
    <property type="term" value="C:cytoplasm"/>
    <property type="evidence" value="ECO:0007669"/>
    <property type="project" value="TreeGrafter"/>
</dbReference>
<dbReference type="Pfam" id="PF13087">
    <property type="entry name" value="AAA_12"/>
    <property type="match status" value="1"/>
</dbReference>
<feature type="compositionally biased region" description="Polar residues" evidence="7">
    <location>
        <begin position="258"/>
        <end position="276"/>
    </location>
</feature>
<dbReference type="InterPro" id="IPR041679">
    <property type="entry name" value="DNA2/NAM7-like_C"/>
</dbReference>
<comment type="similarity">
    <text evidence="1">Belongs to the DNA2/NAM7 helicase family.</text>
</comment>
<name>A0A5M3MDP2_CONPW</name>
<evidence type="ECO:0000313" key="12">
    <source>
        <dbReference type="Proteomes" id="UP000053558"/>
    </source>
</evidence>
<feature type="signal peptide" evidence="8">
    <location>
        <begin position="1"/>
        <end position="19"/>
    </location>
</feature>
<evidence type="ECO:0000313" key="11">
    <source>
        <dbReference type="EMBL" id="EIW76725.1"/>
    </source>
</evidence>
<dbReference type="EMBL" id="JH711585">
    <property type="protein sequence ID" value="EIW76725.1"/>
    <property type="molecule type" value="Genomic_DNA"/>
</dbReference>
<keyword evidence="3 11" id="KW-0378">Hydrolase</keyword>
<keyword evidence="6" id="KW-0175">Coiled coil</keyword>
<dbReference type="RefSeq" id="XP_007773096.1">
    <property type="nucleotide sequence ID" value="XM_007774906.1"/>
</dbReference>
<evidence type="ECO:0000256" key="6">
    <source>
        <dbReference type="SAM" id="Coils"/>
    </source>
</evidence>
<dbReference type="SUPFAM" id="SSF52540">
    <property type="entry name" value="P-loop containing nucleoside triphosphate hydrolases"/>
    <property type="match status" value="1"/>
</dbReference>
<comment type="caution">
    <text evidence="11">The sequence shown here is derived from an EMBL/GenBank/DDBJ whole genome shotgun (WGS) entry which is preliminary data.</text>
</comment>
<dbReference type="GO" id="GO:0005524">
    <property type="term" value="F:ATP binding"/>
    <property type="evidence" value="ECO:0007669"/>
    <property type="project" value="UniProtKB-KW"/>
</dbReference>
<dbReference type="GO" id="GO:0000184">
    <property type="term" value="P:nuclear-transcribed mRNA catabolic process, nonsense-mediated decay"/>
    <property type="evidence" value="ECO:0007669"/>
    <property type="project" value="TreeGrafter"/>
</dbReference>
<evidence type="ECO:0000256" key="7">
    <source>
        <dbReference type="SAM" id="MobiDB-lite"/>
    </source>
</evidence>
<feature type="region of interest" description="Disordered" evidence="7">
    <location>
        <begin position="251"/>
        <end position="290"/>
    </location>
</feature>
<dbReference type="GeneID" id="19202214"/>
<evidence type="ECO:0000259" key="10">
    <source>
        <dbReference type="Pfam" id="PF13087"/>
    </source>
</evidence>
<keyword evidence="8" id="KW-0732">Signal</keyword>
<feature type="chain" id="PRO_5024405360" evidence="8">
    <location>
        <begin position="20"/>
        <end position="1113"/>
    </location>
</feature>
<dbReference type="InterPro" id="IPR045055">
    <property type="entry name" value="DNA2/NAM7-like"/>
</dbReference>
<keyword evidence="2" id="KW-0547">Nucleotide-binding</keyword>
<feature type="domain" description="DNA2/NAM7 helicase helicase" evidence="9">
    <location>
        <begin position="583"/>
        <end position="824"/>
    </location>
</feature>
<proteinExistence type="inferred from homology"/>
<evidence type="ECO:0000256" key="5">
    <source>
        <dbReference type="ARBA" id="ARBA00022840"/>
    </source>
</evidence>